<dbReference type="Pfam" id="PF00867">
    <property type="entry name" value="XPG_I"/>
    <property type="match status" value="1"/>
</dbReference>
<dbReference type="SMART" id="SM00279">
    <property type="entry name" value="HhH2"/>
    <property type="match status" value="1"/>
</dbReference>
<keyword evidence="4" id="KW-0540">Nuclease</keyword>
<dbReference type="PROSITE" id="PS00842">
    <property type="entry name" value="XPG_2"/>
    <property type="match status" value="1"/>
</dbReference>
<dbReference type="InterPro" id="IPR006084">
    <property type="entry name" value="XPG/Rad2"/>
</dbReference>
<dbReference type="InterPro" id="IPR006086">
    <property type="entry name" value="XPG-I_dom"/>
</dbReference>
<feature type="domain" description="XPG N-terminal" evidence="13">
    <location>
        <begin position="1"/>
        <end position="95"/>
    </location>
</feature>
<keyword evidence="8" id="KW-0460">Magnesium</keyword>
<proteinExistence type="predicted"/>
<dbReference type="KEGG" id="bdw:94335784"/>
<dbReference type="CDD" id="cd09904">
    <property type="entry name" value="H3TH_XPG"/>
    <property type="match status" value="1"/>
</dbReference>
<keyword evidence="3" id="KW-0597">Phosphoprotein</keyword>
<evidence type="ECO:0000259" key="12">
    <source>
        <dbReference type="SMART" id="SM00484"/>
    </source>
</evidence>
<dbReference type="EMBL" id="JALLKP010000001">
    <property type="protein sequence ID" value="KAK2198471.1"/>
    <property type="molecule type" value="Genomic_DNA"/>
</dbReference>
<gene>
    <name evidence="14" type="ORF">BdWA1_001486</name>
</gene>
<feature type="domain" description="XPG-I" evidence="12">
    <location>
        <begin position="652"/>
        <end position="720"/>
    </location>
</feature>
<evidence type="ECO:0000256" key="11">
    <source>
        <dbReference type="ARBA" id="ARBA00023242"/>
    </source>
</evidence>
<dbReference type="InterPro" id="IPR036279">
    <property type="entry name" value="5-3_exonuclease_C_sf"/>
</dbReference>
<evidence type="ECO:0000256" key="7">
    <source>
        <dbReference type="ARBA" id="ARBA00022801"/>
    </source>
</evidence>
<evidence type="ECO:0000256" key="4">
    <source>
        <dbReference type="ARBA" id="ARBA00022722"/>
    </source>
</evidence>
<evidence type="ECO:0000256" key="10">
    <source>
        <dbReference type="ARBA" id="ARBA00023204"/>
    </source>
</evidence>
<comment type="subcellular location">
    <subcellularLocation>
        <location evidence="2">Nucleus</location>
    </subcellularLocation>
</comment>
<dbReference type="InterPro" id="IPR006085">
    <property type="entry name" value="XPG_DNA_repair_N"/>
</dbReference>
<dbReference type="SUPFAM" id="SSF47807">
    <property type="entry name" value="5' to 3' exonuclease, C-terminal subdomain"/>
    <property type="match status" value="1"/>
</dbReference>
<evidence type="ECO:0000256" key="6">
    <source>
        <dbReference type="ARBA" id="ARBA00022763"/>
    </source>
</evidence>
<evidence type="ECO:0000256" key="9">
    <source>
        <dbReference type="ARBA" id="ARBA00023128"/>
    </source>
</evidence>
<dbReference type="RefSeq" id="XP_067805313.1">
    <property type="nucleotide sequence ID" value="XM_067946522.1"/>
</dbReference>
<dbReference type="Gene3D" id="1.10.150.20">
    <property type="entry name" value="5' to 3' exonuclease, C-terminal subdomain"/>
    <property type="match status" value="1"/>
</dbReference>
<accession>A0AAD9PPG1</accession>
<dbReference type="SMART" id="SM00485">
    <property type="entry name" value="XPGN"/>
    <property type="match status" value="1"/>
</dbReference>
<protein>
    <submittedName>
        <fullName evidence="14">Bifunctional XPG</fullName>
    </submittedName>
</protein>
<dbReference type="PRINTS" id="PR00853">
    <property type="entry name" value="XPGRADSUPER"/>
</dbReference>
<keyword evidence="10" id="KW-0234">DNA repair</keyword>
<sequence length="954" mass="108308">MGVSGLWDAVAAAGLCARIEALHGRKCAIDASFWIAHALVSQENLRRGFDIYAIFFLKICYLLETRIRPIFVFDGIPPDAKRRTLLKRKLMRERRGINHKLLAYKAITSQIGKSKVPKPRPAIEDAPLFDPKELEDIANELEKPQPAAEPLFNIDFSNVIKRESTEDAIPPKFNVLCMPRSYKALKWFANRGINMDNEEFGSVTYDFLKNYIPPDIMPEAVNDFVKQELPPRPHGIQLPLDAEINKDIFDRLPHDVKYQIMNQIRDAWVYDDRIQSIKLKDGLDSFSKLQVEGYIRNCMINKELDQVKTQMAASIENAILKNKADDVDIPKPSQETFDYNAVVPKRPRKQKRFLNDLSVDMTPDYFALTELNPMPIVKKESQPITDVDDDVFVSDAELFGDLNNDDEFETVDSIDTTPQSLDPIVAPSTAATTTSTGRDEPCLKELNVTTPPIVDPLQNHTVATDHDVSTGITRLATLLHENLPNVANLASGSDGSPELGMAVSTVLPDLDIKDYESDSLEDVELNYDDYENGEDGFEQEESQYDMQPDGAGTTIIQTGYLDESTHQLEHEELQISLDTPGDEDIVQNKEKGPCDAGSSESIIGGLLEQAVVPVENDTNELPHYYEFRSQLYKMQRYSQSLESLEKICEMLDLFGIPYMHAPSEAEAQCCFLNQSGEVYAVISDDSDTLPFGARRILKNFFNSRVFEIYLSSRIKSELGLSQEQLALLAIICGCDYTDGVCGIGIVNALEVIKAYPTFNDLYAFRAWATTDVDLKNATKDECPIREAYKKAHINYRVHWKFSCDFPNLEAYTLFLKPRIDKRSQFKWTPPQVPEIKQFMTNNSSLPPEQIDACLNELQRRRVFQYLIQDLMPEITCRNKKSKSRAESKKALKANKARFKADLNELKNKKCSLKRLKIYRDKTPVAIIKSRRMKESFDVILKRSKQLTSTRDAPE</sequence>
<comment type="cofactor">
    <cofactor evidence="1">
        <name>Mg(2+)</name>
        <dbReference type="ChEBI" id="CHEBI:18420"/>
    </cofactor>
</comment>
<dbReference type="PANTHER" id="PTHR16171">
    <property type="entry name" value="DNA REPAIR PROTEIN COMPLEMENTING XP-G CELLS-RELATED"/>
    <property type="match status" value="1"/>
</dbReference>
<dbReference type="GO" id="GO:0016788">
    <property type="term" value="F:hydrolase activity, acting on ester bonds"/>
    <property type="evidence" value="ECO:0007669"/>
    <property type="project" value="InterPro"/>
</dbReference>
<dbReference type="Proteomes" id="UP001214638">
    <property type="component" value="Unassembled WGS sequence"/>
</dbReference>
<keyword evidence="6" id="KW-0227">DNA damage</keyword>
<dbReference type="SUPFAM" id="SSF88723">
    <property type="entry name" value="PIN domain-like"/>
    <property type="match status" value="1"/>
</dbReference>
<dbReference type="GO" id="GO:0003697">
    <property type="term" value="F:single-stranded DNA binding"/>
    <property type="evidence" value="ECO:0007669"/>
    <property type="project" value="TreeGrafter"/>
</dbReference>
<evidence type="ECO:0000256" key="2">
    <source>
        <dbReference type="ARBA" id="ARBA00004123"/>
    </source>
</evidence>
<dbReference type="Pfam" id="PF00752">
    <property type="entry name" value="XPG_N"/>
    <property type="match status" value="1"/>
</dbReference>
<keyword evidence="11" id="KW-0539">Nucleus</keyword>
<name>A0AAD9PPG1_9APIC</name>
<evidence type="ECO:0000256" key="5">
    <source>
        <dbReference type="ARBA" id="ARBA00022723"/>
    </source>
</evidence>
<dbReference type="PANTHER" id="PTHR16171:SF7">
    <property type="entry name" value="DNA REPAIR PROTEIN RAD2"/>
    <property type="match status" value="1"/>
</dbReference>
<dbReference type="InterPro" id="IPR008918">
    <property type="entry name" value="HhH2"/>
</dbReference>
<dbReference type="SMART" id="SM00484">
    <property type="entry name" value="XPGI"/>
    <property type="match status" value="1"/>
</dbReference>
<keyword evidence="9" id="KW-0496">Mitochondrion</keyword>
<dbReference type="InterPro" id="IPR029060">
    <property type="entry name" value="PIN-like_dom_sf"/>
</dbReference>
<dbReference type="CDD" id="cd09868">
    <property type="entry name" value="PIN_XPG_RAD2"/>
    <property type="match status" value="1"/>
</dbReference>
<evidence type="ECO:0000259" key="13">
    <source>
        <dbReference type="SMART" id="SM00485"/>
    </source>
</evidence>
<dbReference type="GO" id="GO:0046872">
    <property type="term" value="F:metal ion binding"/>
    <property type="evidence" value="ECO:0007669"/>
    <property type="project" value="UniProtKB-KW"/>
</dbReference>
<reference evidence="14" key="1">
    <citation type="journal article" date="2023" name="Nat. Microbiol.">
        <title>Babesia duncani multi-omics identifies virulence factors and drug targets.</title>
        <authorList>
            <person name="Singh P."/>
            <person name="Lonardi S."/>
            <person name="Liang Q."/>
            <person name="Vydyam P."/>
            <person name="Khabirova E."/>
            <person name="Fang T."/>
            <person name="Gihaz S."/>
            <person name="Thekkiniath J."/>
            <person name="Munshi M."/>
            <person name="Abel S."/>
            <person name="Ciampossin L."/>
            <person name="Batugedara G."/>
            <person name="Gupta M."/>
            <person name="Lu X.M."/>
            <person name="Lenz T."/>
            <person name="Chakravarty S."/>
            <person name="Cornillot E."/>
            <person name="Hu Y."/>
            <person name="Ma W."/>
            <person name="Gonzalez L.M."/>
            <person name="Sanchez S."/>
            <person name="Estrada K."/>
            <person name="Sanchez-Flores A."/>
            <person name="Montero E."/>
            <person name="Harb O.S."/>
            <person name="Le Roch K.G."/>
            <person name="Mamoun C.B."/>
        </authorList>
    </citation>
    <scope>NUCLEOTIDE SEQUENCE</scope>
    <source>
        <strain evidence="14">WA1</strain>
    </source>
</reference>
<dbReference type="GO" id="GO:0005634">
    <property type="term" value="C:nucleus"/>
    <property type="evidence" value="ECO:0007669"/>
    <property type="project" value="UniProtKB-SubCell"/>
</dbReference>
<comment type="caution">
    <text evidence="14">The sequence shown here is derived from an EMBL/GenBank/DDBJ whole genome shotgun (WGS) entry which is preliminary data.</text>
</comment>
<dbReference type="GO" id="GO:0004520">
    <property type="term" value="F:DNA endonuclease activity"/>
    <property type="evidence" value="ECO:0007669"/>
    <property type="project" value="TreeGrafter"/>
</dbReference>
<dbReference type="GeneID" id="94335784"/>
<dbReference type="PROSITE" id="PS00841">
    <property type="entry name" value="XPG_1"/>
    <property type="match status" value="1"/>
</dbReference>
<keyword evidence="15" id="KW-1185">Reference proteome</keyword>
<dbReference type="InterPro" id="IPR019974">
    <property type="entry name" value="XPG_CS"/>
</dbReference>
<evidence type="ECO:0000313" key="15">
    <source>
        <dbReference type="Proteomes" id="UP001214638"/>
    </source>
</evidence>
<evidence type="ECO:0000256" key="1">
    <source>
        <dbReference type="ARBA" id="ARBA00001946"/>
    </source>
</evidence>
<keyword evidence="5" id="KW-0479">Metal-binding</keyword>
<organism evidence="14 15">
    <name type="scientific">Babesia duncani</name>
    <dbReference type="NCBI Taxonomy" id="323732"/>
    <lineage>
        <taxon>Eukaryota</taxon>
        <taxon>Sar</taxon>
        <taxon>Alveolata</taxon>
        <taxon>Apicomplexa</taxon>
        <taxon>Aconoidasida</taxon>
        <taxon>Piroplasmida</taxon>
        <taxon>Babesiidae</taxon>
        <taxon>Babesia</taxon>
    </lineage>
</organism>
<evidence type="ECO:0000256" key="3">
    <source>
        <dbReference type="ARBA" id="ARBA00022553"/>
    </source>
</evidence>
<dbReference type="AlphaFoldDB" id="A0AAD9PPG1"/>
<evidence type="ECO:0000256" key="8">
    <source>
        <dbReference type="ARBA" id="ARBA00022842"/>
    </source>
</evidence>
<evidence type="ECO:0000313" key="14">
    <source>
        <dbReference type="EMBL" id="KAK2198471.1"/>
    </source>
</evidence>
<dbReference type="GO" id="GO:0006281">
    <property type="term" value="P:DNA repair"/>
    <property type="evidence" value="ECO:0007669"/>
    <property type="project" value="UniProtKB-KW"/>
</dbReference>
<keyword evidence="7" id="KW-0378">Hydrolase</keyword>
<dbReference type="Gene3D" id="3.40.50.1010">
    <property type="entry name" value="5'-nuclease"/>
    <property type="match status" value="2"/>
</dbReference>